<evidence type="ECO:0000256" key="3">
    <source>
        <dbReference type="ARBA" id="ARBA00022692"/>
    </source>
</evidence>
<reference evidence="9 10" key="1">
    <citation type="submission" date="2023-07" db="EMBL/GenBank/DDBJ databases">
        <title>Sequencing the genomes of 1000 actinobacteria strains.</title>
        <authorList>
            <person name="Klenk H.-P."/>
        </authorList>
    </citation>
    <scope>NUCLEOTIDE SEQUENCE [LARGE SCALE GENOMIC DNA]</scope>
    <source>
        <strain evidence="9 10">DSM 17163</strain>
    </source>
</reference>
<accession>A0ABT9NFQ8</accession>
<dbReference type="Gene3D" id="1.20.1250.20">
    <property type="entry name" value="MFS general substrate transporter like domains"/>
    <property type="match status" value="1"/>
</dbReference>
<dbReference type="InterPro" id="IPR011701">
    <property type="entry name" value="MFS"/>
</dbReference>
<keyword evidence="4 7" id="KW-1133">Transmembrane helix</keyword>
<dbReference type="PANTHER" id="PTHR43124:SF3">
    <property type="entry name" value="CHLORAMPHENICOL EFFLUX PUMP RV0191"/>
    <property type="match status" value="1"/>
</dbReference>
<feature type="transmembrane region" description="Helical" evidence="7">
    <location>
        <begin position="33"/>
        <end position="53"/>
    </location>
</feature>
<dbReference type="EMBL" id="JAUSQX010000001">
    <property type="protein sequence ID" value="MDP9806224.1"/>
    <property type="molecule type" value="Genomic_DNA"/>
</dbReference>
<dbReference type="Pfam" id="PF07690">
    <property type="entry name" value="MFS_1"/>
    <property type="match status" value="1"/>
</dbReference>
<evidence type="ECO:0000256" key="2">
    <source>
        <dbReference type="ARBA" id="ARBA00022475"/>
    </source>
</evidence>
<dbReference type="InterPro" id="IPR036259">
    <property type="entry name" value="MFS_trans_sf"/>
</dbReference>
<evidence type="ECO:0000256" key="6">
    <source>
        <dbReference type="SAM" id="MobiDB-lite"/>
    </source>
</evidence>
<feature type="transmembrane region" description="Helical" evidence="7">
    <location>
        <begin position="296"/>
        <end position="316"/>
    </location>
</feature>
<dbReference type="SUPFAM" id="SSF103473">
    <property type="entry name" value="MFS general substrate transporter"/>
    <property type="match status" value="1"/>
</dbReference>
<keyword evidence="3 7" id="KW-0812">Transmembrane</keyword>
<dbReference type="InterPro" id="IPR020846">
    <property type="entry name" value="MFS_dom"/>
</dbReference>
<evidence type="ECO:0000256" key="4">
    <source>
        <dbReference type="ARBA" id="ARBA00022989"/>
    </source>
</evidence>
<dbReference type="PANTHER" id="PTHR43124">
    <property type="entry name" value="PURINE EFFLUX PUMP PBUE"/>
    <property type="match status" value="1"/>
</dbReference>
<feature type="transmembrane region" description="Helical" evidence="7">
    <location>
        <begin position="193"/>
        <end position="212"/>
    </location>
</feature>
<feature type="transmembrane region" description="Helical" evidence="7">
    <location>
        <begin position="73"/>
        <end position="94"/>
    </location>
</feature>
<protein>
    <submittedName>
        <fullName evidence="9">MFS family arabinose efflux permease</fullName>
    </submittedName>
</protein>
<dbReference type="CDD" id="cd17324">
    <property type="entry name" value="MFS_NepI_like"/>
    <property type="match status" value="1"/>
</dbReference>
<keyword evidence="2" id="KW-1003">Cell membrane</keyword>
<evidence type="ECO:0000313" key="10">
    <source>
        <dbReference type="Proteomes" id="UP001243212"/>
    </source>
</evidence>
<name>A0ABT9NFQ8_9ACTO</name>
<organism evidence="9 10">
    <name type="scientific">Trueperella bonasi</name>
    <dbReference type="NCBI Taxonomy" id="312286"/>
    <lineage>
        <taxon>Bacteria</taxon>
        <taxon>Bacillati</taxon>
        <taxon>Actinomycetota</taxon>
        <taxon>Actinomycetes</taxon>
        <taxon>Actinomycetales</taxon>
        <taxon>Actinomycetaceae</taxon>
        <taxon>Trueperella</taxon>
    </lineage>
</organism>
<proteinExistence type="predicted"/>
<evidence type="ECO:0000313" key="9">
    <source>
        <dbReference type="EMBL" id="MDP9806224.1"/>
    </source>
</evidence>
<gene>
    <name evidence="9" type="ORF">J2S70_000806</name>
</gene>
<feature type="transmembrane region" description="Helical" evidence="7">
    <location>
        <begin position="128"/>
        <end position="149"/>
    </location>
</feature>
<feature type="transmembrane region" description="Helical" evidence="7">
    <location>
        <begin position="386"/>
        <end position="405"/>
    </location>
</feature>
<feature type="region of interest" description="Disordered" evidence="6">
    <location>
        <begin position="1"/>
        <end position="28"/>
    </location>
</feature>
<feature type="transmembrane region" description="Helical" evidence="7">
    <location>
        <begin position="270"/>
        <end position="289"/>
    </location>
</feature>
<dbReference type="Proteomes" id="UP001243212">
    <property type="component" value="Unassembled WGS sequence"/>
</dbReference>
<feature type="domain" description="Major facilitator superfamily (MFS) profile" evidence="8">
    <location>
        <begin position="37"/>
        <end position="408"/>
    </location>
</feature>
<feature type="transmembrane region" description="Helical" evidence="7">
    <location>
        <begin position="233"/>
        <end position="255"/>
    </location>
</feature>
<evidence type="ECO:0000256" key="5">
    <source>
        <dbReference type="ARBA" id="ARBA00023136"/>
    </source>
</evidence>
<keyword evidence="10" id="KW-1185">Reference proteome</keyword>
<comment type="caution">
    <text evidence="9">The sequence shown here is derived from an EMBL/GenBank/DDBJ whole genome shotgun (WGS) entry which is preliminary data.</text>
</comment>
<dbReference type="RefSeq" id="WP_307682456.1">
    <property type="nucleotide sequence ID" value="NZ_JAUSQX010000001.1"/>
</dbReference>
<evidence type="ECO:0000256" key="7">
    <source>
        <dbReference type="SAM" id="Phobius"/>
    </source>
</evidence>
<feature type="compositionally biased region" description="Basic and acidic residues" evidence="6">
    <location>
        <begin position="1"/>
        <end position="19"/>
    </location>
</feature>
<evidence type="ECO:0000259" key="8">
    <source>
        <dbReference type="PROSITE" id="PS50850"/>
    </source>
</evidence>
<dbReference type="PROSITE" id="PS50850">
    <property type="entry name" value="MFS"/>
    <property type="match status" value="1"/>
</dbReference>
<dbReference type="InterPro" id="IPR050189">
    <property type="entry name" value="MFS_Efflux_Transporters"/>
</dbReference>
<feature type="transmembrane region" description="Helical" evidence="7">
    <location>
        <begin position="322"/>
        <end position="342"/>
    </location>
</feature>
<evidence type="ECO:0000256" key="1">
    <source>
        <dbReference type="ARBA" id="ARBA00004651"/>
    </source>
</evidence>
<feature type="transmembrane region" description="Helical" evidence="7">
    <location>
        <begin position="161"/>
        <end position="181"/>
    </location>
</feature>
<comment type="subcellular location">
    <subcellularLocation>
        <location evidence="1">Cell membrane</location>
        <topology evidence="1">Multi-pass membrane protein</topology>
    </subcellularLocation>
</comment>
<feature type="transmembrane region" description="Helical" evidence="7">
    <location>
        <begin position="103"/>
        <end position="122"/>
    </location>
</feature>
<keyword evidence="5 7" id="KW-0472">Membrane</keyword>
<sequence>MNREVGKSRERGGPVDDRGQSSPPKAKNPPVEVSMFVLVCMASVTMMAILSELVPSGILPELMAGLNISEAQAGNLVGFYAIASAISAIPLIALTQPLRRKRLLLILLIGFAASNFVVGIASNYGMAVAGRIVGGICAGVLWPMIAAYAMKLVKPENGGRAIAIVMAGTTVGMSIGVPVMTWVGRTFGWRIEFHTLAVMTIIIALLMIFFVPDAPGETHAKENSVFTIIRNRGVLLLVFLTLLAVVGNYAIYVYITNLVSTTNFGPGGKLWLAQLLFGVGCFISVWAAAKFSDLHLRALMTTMLGLGALAFLAFVVFKGMIIVAHLAFVVWGFGFGALVSVFQAGTTRQVRSGKAVATSIQSSTFNLSIMIASSMGGAILDRSSIYVLLVVCAIMLAVAAVMTFGSKKTFAPEVIAE</sequence>